<dbReference type="EMBL" id="BBNQ01000018">
    <property type="protein sequence ID" value="GAL64326.1"/>
    <property type="molecule type" value="Genomic_DNA"/>
</dbReference>
<dbReference type="RefSeq" id="WP_238568512.1">
    <property type="nucleotide sequence ID" value="NZ_BBNQ01000018.1"/>
</dbReference>
<reference evidence="5 6" key="1">
    <citation type="journal article" date="2014" name="Genome Announc.">
        <title>Draft Genome Sequences of Marine Flavobacterium Algibacter lectus Strains SS8 and NR4.</title>
        <authorList>
            <person name="Takatani N."/>
            <person name="Nakanishi M."/>
            <person name="Meirelles P."/>
            <person name="Mino S."/>
            <person name="Suda W."/>
            <person name="Oshima K."/>
            <person name="Hattori M."/>
            <person name="Ohkuma M."/>
            <person name="Hosokawa M."/>
            <person name="Miyashita K."/>
            <person name="Thompson F.L."/>
            <person name="Niwa A."/>
            <person name="Sawabe T."/>
            <person name="Sawabe T."/>
        </authorList>
    </citation>
    <scope>NUCLEOTIDE SEQUENCE [LARGE SCALE GENOMIC DNA]</scope>
    <source>
        <strain evidence="5 6">JCM 19300</strain>
    </source>
</reference>
<accession>A0A090VHV1</accession>
<sequence>MEKISKLIEDNISKPDLTTSFLCEELGVSSSKLYRKIKELTDLAPNEFIRTIRLKKSVQLLKTKKHNVSEVTDLIGFNDPLYFSRCFKKQFGYPPSKLLK</sequence>
<keyword evidence="2 5" id="KW-0238">DNA-binding</keyword>
<dbReference type="PANTHER" id="PTHR43280:SF28">
    <property type="entry name" value="HTH-TYPE TRANSCRIPTIONAL ACTIVATOR RHAS"/>
    <property type="match status" value="1"/>
</dbReference>
<dbReference type="Pfam" id="PF12833">
    <property type="entry name" value="HTH_18"/>
    <property type="match status" value="1"/>
</dbReference>
<dbReference type="PRINTS" id="PR00032">
    <property type="entry name" value="HTHARAC"/>
</dbReference>
<evidence type="ECO:0000256" key="3">
    <source>
        <dbReference type="ARBA" id="ARBA00023163"/>
    </source>
</evidence>
<gene>
    <name evidence="5" type="ORF">JCM19300_463</name>
</gene>
<dbReference type="SUPFAM" id="SSF46689">
    <property type="entry name" value="Homeodomain-like"/>
    <property type="match status" value="1"/>
</dbReference>
<dbReference type="Gene3D" id="1.10.10.60">
    <property type="entry name" value="Homeodomain-like"/>
    <property type="match status" value="2"/>
</dbReference>
<dbReference type="GO" id="GO:0043565">
    <property type="term" value="F:sequence-specific DNA binding"/>
    <property type="evidence" value="ECO:0007669"/>
    <property type="project" value="InterPro"/>
</dbReference>
<evidence type="ECO:0000256" key="1">
    <source>
        <dbReference type="ARBA" id="ARBA00023015"/>
    </source>
</evidence>
<keyword evidence="1" id="KW-0805">Transcription regulation</keyword>
<dbReference type="Proteomes" id="UP000029644">
    <property type="component" value="Unassembled WGS sequence"/>
</dbReference>
<dbReference type="InterPro" id="IPR018062">
    <property type="entry name" value="HTH_AraC-typ_CS"/>
</dbReference>
<evidence type="ECO:0000313" key="6">
    <source>
        <dbReference type="Proteomes" id="UP000029644"/>
    </source>
</evidence>
<keyword evidence="3" id="KW-0804">Transcription</keyword>
<dbReference type="GO" id="GO:0003700">
    <property type="term" value="F:DNA-binding transcription factor activity"/>
    <property type="evidence" value="ECO:0007669"/>
    <property type="project" value="InterPro"/>
</dbReference>
<dbReference type="InterPro" id="IPR009057">
    <property type="entry name" value="Homeodomain-like_sf"/>
</dbReference>
<comment type="caution">
    <text evidence="5">The sequence shown here is derived from an EMBL/GenBank/DDBJ whole genome shotgun (WGS) entry which is preliminary data.</text>
</comment>
<dbReference type="PROSITE" id="PS01124">
    <property type="entry name" value="HTH_ARAC_FAMILY_2"/>
    <property type="match status" value="1"/>
</dbReference>
<dbReference type="AlphaFoldDB" id="A0A090VHV1"/>
<dbReference type="InterPro" id="IPR020449">
    <property type="entry name" value="Tscrpt_reg_AraC-type_HTH"/>
</dbReference>
<feature type="domain" description="HTH araC/xylS-type" evidence="4">
    <location>
        <begin position="2"/>
        <end position="100"/>
    </location>
</feature>
<dbReference type="PROSITE" id="PS00041">
    <property type="entry name" value="HTH_ARAC_FAMILY_1"/>
    <property type="match status" value="1"/>
</dbReference>
<evidence type="ECO:0000313" key="5">
    <source>
        <dbReference type="EMBL" id="GAL64326.1"/>
    </source>
</evidence>
<dbReference type="InterPro" id="IPR018060">
    <property type="entry name" value="HTH_AraC"/>
</dbReference>
<evidence type="ECO:0000256" key="2">
    <source>
        <dbReference type="ARBA" id="ARBA00023125"/>
    </source>
</evidence>
<dbReference type="PANTHER" id="PTHR43280">
    <property type="entry name" value="ARAC-FAMILY TRANSCRIPTIONAL REGULATOR"/>
    <property type="match status" value="1"/>
</dbReference>
<evidence type="ECO:0000259" key="4">
    <source>
        <dbReference type="PROSITE" id="PS01124"/>
    </source>
</evidence>
<protein>
    <submittedName>
        <fullName evidence="5">DNA-binding response regulator</fullName>
    </submittedName>
</protein>
<organism evidence="5 6">
    <name type="scientific">Algibacter lectus</name>
    <dbReference type="NCBI Taxonomy" id="221126"/>
    <lineage>
        <taxon>Bacteria</taxon>
        <taxon>Pseudomonadati</taxon>
        <taxon>Bacteroidota</taxon>
        <taxon>Flavobacteriia</taxon>
        <taxon>Flavobacteriales</taxon>
        <taxon>Flavobacteriaceae</taxon>
        <taxon>Algibacter</taxon>
    </lineage>
</organism>
<dbReference type="SMART" id="SM00342">
    <property type="entry name" value="HTH_ARAC"/>
    <property type="match status" value="1"/>
</dbReference>
<proteinExistence type="predicted"/>
<name>A0A090VHV1_9FLAO</name>